<dbReference type="SUPFAM" id="SSF53756">
    <property type="entry name" value="UDP-Glycosyltransferase/glycogen phosphorylase"/>
    <property type="match status" value="1"/>
</dbReference>
<keyword evidence="11" id="KW-1185">Reference proteome</keyword>
<dbReference type="RefSeq" id="WP_133220623.1">
    <property type="nucleotide sequence ID" value="NZ_NRSG01000080.1"/>
</dbReference>
<feature type="domain" description="O-GlcNAc transferase C-terminal" evidence="9">
    <location>
        <begin position="393"/>
        <end position="560"/>
    </location>
</feature>
<dbReference type="Gene3D" id="3.40.50.2000">
    <property type="entry name" value="Glycogen Phosphorylase B"/>
    <property type="match status" value="1"/>
</dbReference>
<evidence type="ECO:0000256" key="1">
    <source>
        <dbReference type="ARBA" id="ARBA00004922"/>
    </source>
</evidence>
<sequence>MAPLDLSPAATGDMVADLPLDRLVALADALPPDQAVIAYRAWLHGNPAMPQRFAAWFNLGVRLAMLGDRAGAADAYRQALLAKPDLWQAAVNLGLSLEALGDGDGALAAWQGGLQPAEARTALLNHQGRLLEQRKDYAGAEQALLASLLADPRQPDVIQHWSHIRQKACLWPLHEPGIPGLPAEDLVLQSGPLGALALTDDVVLQRRIAEAWITRKVPAAPAHLAPARGYRHDRIRVGYLSSDFCRHAMGTLIVELLERHDRSRFEVFGYCSSREDGSDLRRRLVAAMDHHVPIAAMPDEDAARRIRADEIDILVDLNGLTAGARLRLLRWKPAPVQATYLGYIGPVPLPELDWLICDSHVVPPQQALHYAPRPLPLDGLYQANDSRMPDLPALTRAEEGLPEDAFVLCCFNNFYKITESVFEAWLEILRRLPRAVLWLAEDNALGEANLRARARLRGVDPARILVAPRTDPARYLARLRLADLFLDTTPYNAGTVASDALRMGLPLVTLSGRSFASRMAGALLRAVGLPGLAAETVDDYVAIAVGLGEDPARHAGVRAALAGGEAWRRSIGDSAGFTKRMEAVLEAIRLTP</sequence>
<keyword evidence="4" id="KW-0328">Glycosyltransferase</keyword>
<dbReference type="Gene3D" id="3.40.50.11380">
    <property type="match status" value="1"/>
</dbReference>
<dbReference type="SMART" id="SM00028">
    <property type="entry name" value="TPR"/>
    <property type="match status" value="2"/>
</dbReference>
<name>A0ABS1CXF3_9PROT</name>
<evidence type="ECO:0000313" key="10">
    <source>
        <dbReference type="EMBL" id="MBK1659053.1"/>
    </source>
</evidence>
<dbReference type="InterPro" id="IPR019734">
    <property type="entry name" value="TPR_rpt"/>
</dbReference>
<dbReference type="PROSITE" id="PS50005">
    <property type="entry name" value="TPR"/>
    <property type="match status" value="1"/>
</dbReference>
<dbReference type="EC" id="2.4.1.255" evidence="3"/>
<dbReference type="Gene3D" id="1.25.40.10">
    <property type="entry name" value="Tetratricopeptide repeat domain"/>
    <property type="match status" value="1"/>
</dbReference>
<reference evidence="10 11" key="1">
    <citation type="journal article" date="2020" name="Microorganisms">
        <title>Osmotic Adaptation and Compatible Solute Biosynthesis of Phototrophic Bacteria as Revealed from Genome Analyses.</title>
        <authorList>
            <person name="Imhoff J.F."/>
            <person name="Rahn T."/>
            <person name="Kunzel S."/>
            <person name="Keller A."/>
            <person name="Neulinger S.C."/>
        </authorList>
    </citation>
    <scope>NUCLEOTIDE SEQUENCE [LARGE SCALE GENOMIC DNA]</scope>
    <source>
        <strain evidence="10 11">DSM 15382</strain>
    </source>
</reference>
<evidence type="ECO:0000256" key="8">
    <source>
        <dbReference type="PROSITE-ProRule" id="PRU00339"/>
    </source>
</evidence>
<dbReference type="SUPFAM" id="SSF48452">
    <property type="entry name" value="TPR-like"/>
    <property type="match status" value="1"/>
</dbReference>
<accession>A0ABS1CXF3</accession>
<evidence type="ECO:0000256" key="3">
    <source>
        <dbReference type="ARBA" id="ARBA00011970"/>
    </source>
</evidence>
<dbReference type="Pfam" id="PF13844">
    <property type="entry name" value="Glyco_transf_41"/>
    <property type="match status" value="2"/>
</dbReference>
<dbReference type="InterPro" id="IPR011990">
    <property type="entry name" value="TPR-like_helical_dom_sf"/>
</dbReference>
<evidence type="ECO:0000313" key="11">
    <source>
        <dbReference type="Proteomes" id="UP000697995"/>
    </source>
</evidence>
<feature type="repeat" description="TPR" evidence="8">
    <location>
        <begin position="53"/>
        <end position="86"/>
    </location>
</feature>
<dbReference type="InterPro" id="IPR029489">
    <property type="entry name" value="OGT/SEC/SPY_C"/>
</dbReference>
<protein>
    <recommendedName>
        <fullName evidence="3">protein O-GlcNAc transferase</fullName>
        <ecNumber evidence="3">2.4.1.255</ecNumber>
    </recommendedName>
</protein>
<dbReference type="PANTHER" id="PTHR44998">
    <property type="match status" value="1"/>
</dbReference>
<dbReference type="EMBL" id="NRSG01000080">
    <property type="protein sequence ID" value="MBK1659053.1"/>
    <property type="molecule type" value="Genomic_DNA"/>
</dbReference>
<evidence type="ECO:0000256" key="4">
    <source>
        <dbReference type="ARBA" id="ARBA00022676"/>
    </source>
</evidence>
<evidence type="ECO:0000256" key="2">
    <source>
        <dbReference type="ARBA" id="ARBA00005386"/>
    </source>
</evidence>
<evidence type="ECO:0000259" key="9">
    <source>
        <dbReference type="Pfam" id="PF13844"/>
    </source>
</evidence>
<keyword evidence="7 8" id="KW-0802">TPR repeat</keyword>
<dbReference type="GO" id="GO:0016740">
    <property type="term" value="F:transferase activity"/>
    <property type="evidence" value="ECO:0007669"/>
    <property type="project" value="UniProtKB-KW"/>
</dbReference>
<comment type="similarity">
    <text evidence="2">Belongs to the glycosyltransferase 41 family. O-GlcNAc transferase subfamily.</text>
</comment>
<keyword evidence="5 10" id="KW-0808">Transferase</keyword>
<feature type="domain" description="O-GlcNAc transferase C-terminal" evidence="9">
    <location>
        <begin position="231"/>
        <end position="371"/>
    </location>
</feature>
<evidence type="ECO:0000256" key="7">
    <source>
        <dbReference type="ARBA" id="ARBA00022803"/>
    </source>
</evidence>
<dbReference type="Proteomes" id="UP000697995">
    <property type="component" value="Unassembled WGS sequence"/>
</dbReference>
<comment type="caution">
    <text evidence="10">The sequence shown here is derived from an EMBL/GenBank/DDBJ whole genome shotgun (WGS) entry which is preliminary data.</text>
</comment>
<organism evidence="10 11">
    <name type="scientific">Paracraurococcus ruber</name>
    <dbReference type="NCBI Taxonomy" id="77675"/>
    <lineage>
        <taxon>Bacteria</taxon>
        <taxon>Pseudomonadati</taxon>
        <taxon>Pseudomonadota</taxon>
        <taxon>Alphaproteobacteria</taxon>
        <taxon>Acetobacterales</taxon>
        <taxon>Roseomonadaceae</taxon>
        <taxon>Paracraurococcus</taxon>
    </lineage>
</organism>
<dbReference type="PANTHER" id="PTHR44998:SF1">
    <property type="entry name" value="UDP-N-ACETYLGLUCOSAMINE--PEPTIDE N-ACETYLGLUCOSAMINYLTRANSFERASE 110 KDA SUBUNIT"/>
    <property type="match status" value="1"/>
</dbReference>
<keyword evidence="6" id="KW-0677">Repeat</keyword>
<proteinExistence type="inferred from homology"/>
<comment type="pathway">
    <text evidence="1">Protein modification; protein glycosylation.</text>
</comment>
<evidence type="ECO:0000256" key="6">
    <source>
        <dbReference type="ARBA" id="ARBA00022737"/>
    </source>
</evidence>
<evidence type="ECO:0000256" key="5">
    <source>
        <dbReference type="ARBA" id="ARBA00022679"/>
    </source>
</evidence>
<gene>
    <name evidence="10" type="ORF">CKO45_12495</name>
</gene>